<name>A0A840IFV8_9ACTN</name>
<evidence type="ECO:0000313" key="3">
    <source>
        <dbReference type="Proteomes" id="UP000585272"/>
    </source>
</evidence>
<dbReference type="InterPro" id="IPR050855">
    <property type="entry name" value="NDM-1-like"/>
</dbReference>
<dbReference type="Gene3D" id="3.60.15.10">
    <property type="entry name" value="Ribonuclease Z/Hydroxyacylglutathione hydrolase-like"/>
    <property type="match status" value="1"/>
</dbReference>
<dbReference type="RefSeq" id="WP_183342951.1">
    <property type="nucleotide sequence ID" value="NZ_JACHNU010000003.1"/>
</dbReference>
<evidence type="ECO:0000259" key="1">
    <source>
        <dbReference type="SMART" id="SM00849"/>
    </source>
</evidence>
<dbReference type="Pfam" id="PF00753">
    <property type="entry name" value="Lactamase_B"/>
    <property type="match status" value="1"/>
</dbReference>
<dbReference type="Proteomes" id="UP000585272">
    <property type="component" value="Unassembled WGS sequence"/>
</dbReference>
<dbReference type="AlphaFoldDB" id="A0A840IFV8"/>
<keyword evidence="2" id="KW-0378">Hydrolase</keyword>
<comment type="caution">
    <text evidence="2">The sequence shown here is derived from an EMBL/GenBank/DDBJ whole genome shotgun (WGS) entry which is preliminary data.</text>
</comment>
<evidence type="ECO:0000313" key="2">
    <source>
        <dbReference type="EMBL" id="MBB4663225.1"/>
    </source>
</evidence>
<dbReference type="Gene3D" id="3.10.450.50">
    <property type="match status" value="1"/>
</dbReference>
<dbReference type="PANTHER" id="PTHR42951:SF17">
    <property type="entry name" value="METALLO-BETA-LACTAMASE DOMAIN-CONTAINING PROTEIN"/>
    <property type="match status" value="1"/>
</dbReference>
<reference evidence="2 3" key="1">
    <citation type="submission" date="2020-08" db="EMBL/GenBank/DDBJ databases">
        <title>Genomic Encyclopedia of Archaeal and Bacterial Type Strains, Phase II (KMG-II): from individual species to whole genera.</title>
        <authorList>
            <person name="Goeker M."/>
        </authorList>
    </citation>
    <scope>NUCLEOTIDE SEQUENCE [LARGE SCALE GENOMIC DNA]</scope>
    <source>
        <strain evidence="2 3">DSM 23288</strain>
    </source>
</reference>
<gene>
    <name evidence="2" type="ORF">BDZ31_002814</name>
</gene>
<keyword evidence="3" id="KW-1185">Reference proteome</keyword>
<dbReference type="EMBL" id="JACHNU010000003">
    <property type="protein sequence ID" value="MBB4663225.1"/>
    <property type="molecule type" value="Genomic_DNA"/>
</dbReference>
<proteinExistence type="predicted"/>
<organism evidence="2 3">
    <name type="scientific">Conexibacter arvalis</name>
    <dbReference type="NCBI Taxonomy" id="912552"/>
    <lineage>
        <taxon>Bacteria</taxon>
        <taxon>Bacillati</taxon>
        <taxon>Actinomycetota</taxon>
        <taxon>Thermoleophilia</taxon>
        <taxon>Solirubrobacterales</taxon>
        <taxon>Conexibacteraceae</taxon>
        <taxon>Conexibacter</taxon>
    </lineage>
</organism>
<protein>
    <submittedName>
        <fullName evidence="2">Glyoxylase-like metal-dependent hydrolase (Beta-lactamase superfamily II)/predicted ester cyclase</fullName>
    </submittedName>
</protein>
<dbReference type="SUPFAM" id="SSF54427">
    <property type="entry name" value="NTF2-like"/>
    <property type="match status" value="1"/>
</dbReference>
<dbReference type="InterPro" id="IPR036866">
    <property type="entry name" value="RibonucZ/Hydroxyglut_hydro"/>
</dbReference>
<dbReference type="InterPro" id="IPR032710">
    <property type="entry name" value="NTF2-like_dom_sf"/>
</dbReference>
<dbReference type="GO" id="GO:0016787">
    <property type="term" value="F:hydrolase activity"/>
    <property type="evidence" value="ECO:0007669"/>
    <property type="project" value="UniProtKB-KW"/>
</dbReference>
<dbReference type="SMART" id="SM00849">
    <property type="entry name" value="Lactamase_B"/>
    <property type="match status" value="1"/>
</dbReference>
<feature type="domain" description="Metallo-beta-lactamase" evidence="1">
    <location>
        <begin position="192"/>
        <end position="385"/>
    </location>
</feature>
<dbReference type="Pfam" id="PF12680">
    <property type="entry name" value="SnoaL_2"/>
    <property type="match status" value="1"/>
</dbReference>
<accession>A0A840IFV8</accession>
<dbReference type="SUPFAM" id="SSF56281">
    <property type="entry name" value="Metallo-hydrolase/oxidoreductase"/>
    <property type="match status" value="1"/>
</dbReference>
<dbReference type="InterPro" id="IPR001279">
    <property type="entry name" value="Metallo-B-lactamas"/>
</dbReference>
<dbReference type="InterPro" id="IPR037401">
    <property type="entry name" value="SnoaL-like"/>
</dbReference>
<sequence length="403" mass="42778">MGSARRAEAAAATEAVARRYFAAVAARDPEAMAACWQPGGIDRLHGQADLVAPDGVRAYFGELFAAFPDLAVEILSTTADAERCAVRWRMTATFAGPGRFQRFEPNGARVSFEAVDVVRVEDGLIAGNDAYLDGMDVARQLGVLPPRDSGQERGLAALVNGRTRVARMLAANAPERIADGVWLVRGGLPRKVMNVYLLEHDGGVVMFDAGVKAMTDALAATGARMGGIRRIVLGHSHADHRGAAAGLDAEVFCHPLERADAEGDGGAHYLDKRKLDAHGRVLLGRLLPIWDGGPLEVAGTVEEGDEVAGFEVVHLPGHAPGLIGLWRASDRLALVSDCFYTLDPQTGVPGALRVPHEAFNHSTDDARASMRKLAALRPATAWCGHGEPLTGDVADQLERAAAQ</sequence>
<dbReference type="PANTHER" id="PTHR42951">
    <property type="entry name" value="METALLO-BETA-LACTAMASE DOMAIN-CONTAINING"/>
    <property type="match status" value="1"/>
</dbReference>